<comment type="caution">
    <text evidence="2">The sequence shown here is derived from an EMBL/GenBank/DDBJ whole genome shotgun (WGS) entry which is preliminary data.</text>
</comment>
<name>A0A9P4NKY1_9PEZI</name>
<evidence type="ECO:0000313" key="2">
    <source>
        <dbReference type="EMBL" id="KAF2426328.1"/>
    </source>
</evidence>
<reference evidence="2" key="1">
    <citation type="journal article" date="2020" name="Stud. Mycol.">
        <title>101 Dothideomycetes genomes: a test case for predicting lifestyles and emergence of pathogens.</title>
        <authorList>
            <person name="Haridas S."/>
            <person name="Albert R."/>
            <person name="Binder M."/>
            <person name="Bloem J."/>
            <person name="Labutti K."/>
            <person name="Salamov A."/>
            <person name="Andreopoulos B."/>
            <person name="Baker S."/>
            <person name="Barry K."/>
            <person name="Bills G."/>
            <person name="Bluhm B."/>
            <person name="Cannon C."/>
            <person name="Castanera R."/>
            <person name="Culley D."/>
            <person name="Daum C."/>
            <person name="Ezra D."/>
            <person name="Gonzalez J."/>
            <person name="Henrissat B."/>
            <person name="Kuo A."/>
            <person name="Liang C."/>
            <person name="Lipzen A."/>
            <person name="Lutzoni F."/>
            <person name="Magnuson J."/>
            <person name="Mondo S."/>
            <person name="Nolan M."/>
            <person name="Ohm R."/>
            <person name="Pangilinan J."/>
            <person name="Park H.-J."/>
            <person name="Ramirez L."/>
            <person name="Alfaro M."/>
            <person name="Sun H."/>
            <person name="Tritt A."/>
            <person name="Yoshinaga Y."/>
            <person name="Zwiers L.-H."/>
            <person name="Turgeon B."/>
            <person name="Goodwin S."/>
            <person name="Spatafora J."/>
            <person name="Crous P."/>
            <person name="Grigoriev I."/>
        </authorList>
    </citation>
    <scope>NUCLEOTIDE SEQUENCE</scope>
    <source>
        <strain evidence="2">CBS 130266</strain>
    </source>
</reference>
<dbReference type="Proteomes" id="UP000800235">
    <property type="component" value="Unassembled WGS sequence"/>
</dbReference>
<dbReference type="Gene3D" id="3.30.70.100">
    <property type="match status" value="1"/>
</dbReference>
<evidence type="ECO:0000313" key="3">
    <source>
        <dbReference type="Proteomes" id="UP000800235"/>
    </source>
</evidence>
<dbReference type="AlphaFoldDB" id="A0A9P4NKY1"/>
<keyword evidence="3" id="KW-1185">Reference proteome</keyword>
<evidence type="ECO:0000259" key="1">
    <source>
        <dbReference type="PROSITE" id="PS51502"/>
    </source>
</evidence>
<dbReference type="InterPro" id="IPR013097">
    <property type="entry name" value="Dabb"/>
</dbReference>
<feature type="non-terminal residue" evidence="2">
    <location>
        <position position="1"/>
    </location>
</feature>
<dbReference type="EMBL" id="MU007065">
    <property type="protein sequence ID" value="KAF2426328.1"/>
    <property type="molecule type" value="Genomic_DNA"/>
</dbReference>
<sequence length="52" mass="6045">GITHAFIMEFESTGDRDYYVNTDPVHDEFKKLAGEILEKAIVMDYIDGVFRF</sequence>
<dbReference type="InterPro" id="IPR011008">
    <property type="entry name" value="Dimeric_a/b-barrel"/>
</dbReference>
<gene>
    <name evidence="2" type="ORF">EJ08DRAFT_593837</name>
</gene>
<dbReference type="PROSITE" id="PS51502">
    <property type="entry name" value="S_R_A_B_BARREL"/>
    <property type="match status" value="1"/>
</dbReference>
<dbReference type="SUPFAM" id="SSF54909">
    <property type="entry name" value="Dimeric alpha+beta barrel"/>
    <property type="match status" value="1"/>
</dbReference>
<dbReference type="OrthoDB" id="1601230at2759"/>
<accession>A0A9P4NKY1</accession>
<proteinExistence type="predicted"/>
<feature type="domain" description="Stress-response A/B barrel" evidence="1">
    <location>
        <begin position="1"/>
        <end position="45"/>
    </location>
</feature>
<protein>
    <recommendedName>
        <fullName evidence="1">Stress-response A/B barrel domain-containing protein</fullName>
    </recommendedName>
</protein>
<organism evidence="2 3">
    <name type="scientific">Tothia fuscella</name>
    <dbReference type="NCBI Taxonomy" id="1048955"/>
    <lineage>
        <taxon>Eukaryota</taxon>
        <taxon>Fungi</taxon>
        <taxon>Dikarya</taxon>
        <taxon>Ascomycota</taxon>
        <taxon>Pezizomycotina</taxon>
        <taxon>Dothideomycetes</taxon>
        <taxon>Pleosporomycetidae</taxon>
        <taxon>Venturiales</taxon>
        <taxon>Cylindrosympodiaceae</taxon>
        <taxon>Tothia</taxon>
    </lineage>
</organism>
<dbReference type="Pfam" id="PF07876">
    <property type="entry name" value="Dabb"/>
    <property type="match status" value="1"/>
</dbReference>